<comment type="caution">
    <text evidence="2">The sequence shown here is derived from an EMBL/GenBank/DDBJ whole genome shotgun (WGS) entry which is preliminary data.</text>
</comment>
<dbReference type="Proteomes" id="UP001501821">
    <property type="component" value="Unassembled WGS sequence"/>
</dbReference>
<sequence>MLPSHRTLFSAALGLFLSLTALAGPLAPSADALGPPAQAASTGGKVVYDGLSGGSRVNVAGVVRSELTAASALHVEQAPRYSENKTANVDLLNGLIHADAVSSYNRVSSVLGGTTITSEAKIAGVKLLDGLITVDAIETKATATMRSSGVDRSGGTRLVGVKIKDQHIPLSVPKNFGLTIPGVAKVVLNEVQGQIGGDALIKSVATGIHITLLKPRDGLSAGASIEITPTRAQILIQQPINGEPAFGYAYSTRVGVHAGDAVNVTSAPTAVVICPAGGTNGLDLTNSTARVRLPGVADVQALANTANATVTDTATDATMTAHIGNVNLLNGAITLDAITAVAHVHQNGSNQPTKDASARILGLKIGGKSIPVGVDPNTTIEIPGLVKVIINEQTDLPFPYNGMAVRALHVIALPNAPDNIAGIDIEVGVAGVWVNRH</sequence>
<feature type="chain" id="PRO_5045080013" description="DUF5666 domain-containing protein" evidence="1">
    <location>
        <begin position="24"/>
        <end position="437"/>
    </location>
</feature>
<keyword evidence="1" id="KW-0732">Signal</keyword>
<keyword evidence="3" id="KW-1185">Reference proteome</keyword>
<accession>A0ABP7I7H7</accession>
<gene>
    <name evidence="2" type="ORF">GCM10022242_12520</name>
</gene>
<proteinExistence type="predicted"/>
<evidence type="ECO:0000313" key="2">
    <source>
        <dbReference type="EMBL" id="GAA3811499.1"/>
    </source>
</evidence>
<protein>
    <recommendedName>
        <fullName evidence="4">DUF5666 domain-containing protein</fullName>
    </recommendedName>
</protein>
<dbReference type="NCBIfam" id="NF040603">
    <property type="entry name" value="choice_anch_P"/>
    <property type="match status" value="2"/>
</dbReference>
<organism evidence="2 3">
    <name type="scientific">Nocardioides panacisoli</name>
    <dbReference type="NCBI Taxonomy" id="627624"/>
    <lineage>
        <taxon>Bacteria</taxon>
        <taxon>Bacillati</taxon>
        <taxon>Actinomycetota</taxon>
        <taxon>Actinomycetes</taxon>
        <taxon>Propionibacteriales</taxon>
        <taxon>Nocardioidaceae</taxon>
        <taxon>Nocardioides</taxon>
    </lineage>
</organism>
<dbReference type="EMBL" id="BAABAH010000003">
    <property type="protein sequence ID" value="GAA3811499.1"/>
    <property type="molecule type" value="Genomic_DNA"/>
</dbReference>
<evidence type="ECO:0000256" key="1">
    <source>
        <dbReference type="SAM" id="SignalP"/>
    </source>
</evidence>
<evidence type="ECO:0000313" key="3">
    <source>
        <dbReference type="Proteomes" id="UP001501821"/>
    </source>
</evidence>
<reference evidence="3" key="1">
    <citation type="journal article" date="2019" name="Int. J. Syst. Evol. Microbiol.">
        <title>The Global Catalogue of Microorganisms (GCM) 10K type strain sequencing project: providing services to taxonomists for standard genome sequencing and annotation.</title>
        <authorList>
            <consortium name="The Broad Institute Genomics Platform"/>
            <consortium name="The Broad Institute Genome Sequencing Center for Infectious Disease"/>
            <person name="Wu L."/>
            <person name="Ma J."/>
        </authorList>
    </citation>
    <scope>NUCLEOTIDE SEQUENCE [LARGE SCALE GENOMIC DNA]</scope>
    <source>
        <strain evidence="3">JCM 16953</strain>
    </source>
</reference>
<feature type="signal peptide" evidence="1">
    <location>
        <begin position="1"/>
        <end position="23"/>
    </location>
</feature>
<name>A0ABP7I7H7_9ACTN</name>
<evidence type="ECO:0008006" key="4">
    <source>
        <dbReference type="Google" id="ProtNLM"/>
    </source>
</evidence>
<dbReference type="RefSeq" id="WP_344773423.1">
    <property type="nucleotide sequence ID" value="NZ_BAABAH010000003.1"/>
</dbReference>